<evidence type="ECO:0000313" key="6">
    <source>
        <dbReference type="Ensembl" id="ENSCSEP00000029303.1"/>
    </source>
</evidence>
<accession>A0A3P8WPC3</accession>
<dbReference type="GO" id="GO:1901096">
    <property type="term" value="P:regulation of autophagosome maturation"/>
    <property type="evidence" value="ECO:0007669"/>
    <property type="project" value="TreeGrafter"/>
</dbReference>
<reference evidence="6 7" key="1">
    <citation type="journal article" date="2014" name="Nat. Genet.">
        <title>Whole-genome sequence of a flatfish provides insights into ZW sex chromosome evolution and adaptation to a benthic lifestyle.</title>
        <authorList>
            <person name="Chen S."/>
            <person name="Zhang G."/>
            <person name="Shao C."/>
            <person name="Huang Q."/>
            <person name="Liu G."/>
            <person name="Zhang P."/>
            <person name="Song W."/>
            <person name="An N."/>
            <person name="Chalopin D."/>
            <person name="Volff J.N."/>
            <person name="Hong Y."/>
            <person name="Li Q."/>
            <person name="Sha Z."/>
            <person name="Zhou H."/>
            <person name="Xie M."/>
            <person name="Yu Q."/>
            <person name="Liu Y."/>
            <person name="Xiang H."/>
            <person name="Wang N."/>
            <person name="Wu K."/>
            <person name="Yang C."/>
            <person name="Zhou Q."/>
            <person name="Liao X."/>
            <person name="Yang L."/>
            <person name="Hu Q."/>
            <person name="Zhang J."/>
            <person name="Meng L."/>
            <person name="Jin L."/>
            <person name="Tian Y."/>
            <person name="Lian J."/>
            <person name="Yang J."/>
            <person name="Miao G."/>
            <person name="Liu S."/>
            <person name="Liang Z."/>
            <person name="Yan F."/>
            <person name="Li Y."/>
            <person name="Sun B."/>
            <person name="Zhang H."/>
            <person name="Zhang J."/>
            <person name="Zhu Y."/>
            <person name="Du M."/>
            <person name="Zhao Y."/>
            <person name="Schartl M."/>
            <person name="Tang Q."/>
            <person name="Wang J."/>
        </authorList>
    </citation>
    <scope>NUCLEOTIDE SEQUENCE</scope>
</reference>
<dbReference type="InterPro" id="IPR039272">
    <property type="entry name" value="CLEC16A/TT9"/>
</dbReference>
<reference evidence="6" key="3">
    <citation type="submission" date="2025-09" db="UniProtKB">
        <authorList>
            <consortium name="Ensembl"/>
        </authorList>
    </citation>
    <scope>IDENTIFICATION</scope>
</reference>
<dbReference type="Pfam" id="PF19439">
    <property type="entry name" value="CLEC16A_C"/>
    <property type="match status" value="2"/>
</dbReference>
<dbReference type="GO" id="GO:0007034">
    <property type="term" value="P:vacuolar transport"/>
    <property type="evidence" value="ECO:0007669"/>
    <property type="project" value="TreeGrafter"/>
</dbReference>
<feature type="compositionally biased region" description="Low complexity" evidence="3">
    <location>
        <begin position="753"/>
        <end position="779"/>
    </location>
</feature>
<proteinExistence type="inferred from homology"/>
<dbReference type="InParanoid" id="A0A3P8WPC3"/>
<dbReference type="AlphaFoldDB" id="A0A3P8WPC3"/>
<keyword evidence="2" id="KW-0072">Autophagy</keyword>
<feature type="compositionally biased region" description="Basic and acidic residues" evidence="3">
    <location>
        <begin position="839"/>
        <end position="852"/>
    </location>
</feature>
<dbReference type="Proteomes" id="UP000265120">
    <property type="component" value="Chromosome 17"/>
</dbReference>
<keyword evidence="7" id="KW-1185">Reference proteome</keyword>
<evidence type="ECO:0000256" key="1">
    <source>
        <dbReference type="ARBA" id="ARBA00006441"/>
    </source>
</evidence>
<feature type="region of interest" description="Disordered" evidence="3">
    <location>
        <begin position="226"/>
        <end position="291"/>
    </location>
</feature>
<dbReference type="OMA" id="DHLHYID"/>
<comment type="similarity">
    <text evidence="1">Belongs to the CLEC16A/gop-1 family.</text>
</comment>
<dbReference type="Ensembl" id="ENSCSET00000029704.1">
    <property type="protein sequence ID" value="ENSCSEP00000029303.1"/>
    <property type="gene ID" value="ENSCSEG00000018748.1"/>
</dbReference>
<feature type="compositionally biased region" description="Basic and acidic residues" evidence="3">
    <location>
        <begin position="244"/>
        <end position="254"/>
    </location>
</feature>
<reference evidence="6" key="2">
    <citation type="submission" date="2025-08" db="UniProtKB">
        <authorList>
            <consortium name="Ensembl"/>
        </authorList>
    </citation>
    <scope>IDENTIFICATION</scope>
</reference>
<feature type="region of interest" description="Disordered" evidence="3">
    <location>
        <begin position="722"/>
        <end position="784"/>
    </location>
</feature>
<dbReference type="PANTHER" id="PTHR21481">
    <property type="entry name" value="PROTEIN CLEC16A"/>
    <property type="match status" value="1"/>
</dbReference>
<feature type="compositionally biased region" description="Acidic residues" evidence="3">
    <location>
        <begin position="853"/>
        <end position="869"/>
    </location>
</feature>
<dbReference type="GO" id="GO:0005770">
    <property type="term" value="C:late endosome"/>
    <property type="evidence" value="ECO:0007669"/>
    <property type="project" value="TreeGrafter"/>
</dbReference>
<dbReference type="PANTHER" id="PTHR21481:SF0">
    <property type="entry name" value="PROTEIN CLEC16A"/>
    <property type="match status" value="1"/>
</dbReference>
<dbReference type="GeneTree" id="ENSGT00390000013826"/>
<dbReference type="InterPro" id="IPR045820">
    <property type="entry name" value="CLEC16A/TT9_C"/>
</dbReference>
<feature type="domain" description="FPL" evidence="4">
    <location>
        <begin position="1"/>
        <end position="75"/>
    </location>
</feature>
<feature type="domain" description="CLEC16A/TT9 C-terminal" evidence="5">
    <location>
        <begin position="120"/>
        <end position="764"/>
    </location>
</feature>
<evidence type="ECO:0000259" key="5">
    <source>
        <dbReference type="Pfam" id="PF19439"/>
    </source>
</evidence>
<feature type="compositionally biased region" description="Acidic residues" evidence="3">
    <location>
        <begin position="917"/>
        <end position="933"/>
    </location>
</feature>
<feature type="domain" description="CLEC16A/TT9 C-terminal" evidence="5">
    <location>
        <begin position="766"/>
        <end position="811"/>
    </location>
</feature>
<feature type="region of interest" description="Disordered" evidence="3">
    <location>
        <begin position="829"/>
        <end position="933"/>
    </location>
</feature>
<evidence type="ECO:0000256" key="3">
    <source>
        <dbReference type="SAM" id="MobiDB-lite"/>
    </source>
</evidence>
<name>A0A3P8WPC3_CYNSE</name>
<evidence type="ECO:0000256" key="2">
    <source>
        <dbReference type="ARBA" id="ARBA00023006"/>
    </source>
</evidence>
<dbReference type="InterPro" id="IPR019155">
    <property type="entry name" value="CLEC16A/TT9_N"/>
</dbReference>
<dbReference type="STRING" id="244447.ENSCSEP00000029303"/>
<dbReference type="GO" id="GO:0016197">
    <property type="term" value="P:endosomal transport"/>
    <property type="evidence" value="ECO:0007669"/>
    <property type="project" value="TreeGrafter"/>
</dbReference>
<organism evidence="6 7">
    <name type="scientific">Cynoglossus semilaevis</name>
    <name type="common">Tongue sole</name>
    <dbReference type="NCBI Taxonomy" id="244447"/>
    <lineage>
        <taxon>Eukaryota</taxon>
        <taxon>Metazoa</taxon>
        <taxon>Chordata</taxon>
        <taxon>Craniata</taxon>
        <taxon>Vertebrata</taxon>
        <taxon>Euteleostomi</taxon>
        <taxon>Actinopterygii</taxon>
        <taxon>Neopterygii</taxon>
        <taxon>Teleostei</taxon>
        <taxon>Neoteleostei</taxon>
        <taxon>Acanthomorphata</taxon>
        <taxon>Carangaria</taxon>
        <taxon>Pleuronectiformes</taxon>
        <taxon>Pleuronectoidei</taxon>
        <taxon>Cynoglossidae</taxon>
        <taxon>Cynoglossinae</taxon>
        <taxon>Cynoglossus</taxon>
    </lineage>
</organism>
<evidence type="ECO:0000259" key="4">
    <source>
        <dbReference type="Pfam" id="PF09758"/>
    </source>
</evidence>
<protein>
    <submittedName>
        <fullName evidence="6">C-type lectin domain containing 16A</fullName>
    </submittedName>
</protein>
<sequence length="933" mass="104274">NSIIVHKFDFSDEEIMAYYISFLKTLSLKLNNHTVHFFYNEHTNDFALYTEAIKFFNHPESMVRIAVRTITLNVYKVDNQHMLHYIRDKTAVPYFSNLVWFIGSHVIELDKCVQTDEEHKNRGKLSDLVAEHLDHLHYLNDILIINCEFLSDVLTDHLLNRLFLPLYVYSLVNPETERKINPQVSLYLLSQVFLIIHYQPLVNSLADFILNGDLSVFTPQTDLHSAHKNTASGGGVRRFTKPPESLERSLELSRHRGRKKTQKRPNYKNLGEEEDDERAGAGGGSEREKGKEIEMVVMEKCKVSELTEQNITDEEKSAAATRMHAQKSRPFLDMVYSALDCTGDDYHALFVLCLLYAVSHSKGINRDLLERLQLPVPDQERSSYSLVLVERLIRVMSQAAQPDGKVRLATLELSCLLLKQSVLSGNHCIIKDVHLACLEFMLFMLLQGEEIFLDMFEDEYRSMTSKPLNVEYLMMDASVLLPPTGTPLTGIDFVKRLPCGDVEKTRRAIRVFFMLRSLSLQLQGEPETQLPLTRPEDLIKTDDVLDLNNSDLIACMVVSKDGGQAQRFLAVDVYQMSLVEPESKRLGWGVVKFAGLLQDMQVSGVEDDSRALNIVIHKPSTNPHAKPMPILQANFIFADHIRCIIAKQRLAKGRIQARRMKMQRIAALLDLPVQPSATEVLGFGQTASVSPSGLPFRFYEQSRRASNDPTASRSMFASVDKVPGTAYHSPSPLSSPSPPSSGSGSTGRCDSVTASTISAQSPTAPTPALAPSLTPASQPTISLLTDNNADNLSVDSLTLLPPAESPHLHPYVSHTPATHSLQKIDASIAEVEEEEKEEGQDRERGQTKKDEEGSLPEEEEESPLDETETDATVKEENTTTELVTPTDEAPDGEDTCSEMAGVPGGESETTVDHVDNREDEELDTETLDSPELD</sequence>
<evidence type="ECO:0000313" key="7">
    <source>
        <dbReference type="Proteomes" id="UP000265120"/>
    </source>
</evidence>
<dbReference type="GO" id="GO:0005794">
    <property type="term" value="C:Golgi apparatus"/>
    <property type="evidence" value="ECO:0007669"/>
    <property type="project" value="TreeGrafter"/>
</dbReference>
<dbReference type="GO" id="GO:0006914">
    <property type="term" value="P:autophagy"/>
    <property type="evidence" value="ECO:0007669"/>
    <property type="project" value="UniProtKB-KW"/>
</dbReference>
<feature type="compositionally biased region" description="Basic residues" evidence="3">
    <location>
        <begin position="255"/>
        <end position="266"/>
    </location>
</feature>
<dbReference type="Pfam" id="PF09758">
    <property type="entry name" value="FPL"/>
    <property type="match status" value="1"/>
</dbReference>